<evidence type="ECO:0000313" key="3">
    <source>
        <dbReference type="EMBL" id="GAA0618337.1"/>
    </source>
</evidence>
<comment type="caution">
    <text evidence="3">The sequence shown here is derived from an EMBL/GenBank/DDBJ whole genome shotgun (WGS) entry which is preliminary data.</text>
</comment>
<organism evidence="3 4">
    <name type="scientific">Brevundimonas kwangchunensis</name>
    <dbReference type="NCBI Taxonomy" id="322163"/>
    <lineage>
        <taxon>Bacteria</taxon>
        <taxon>Pseudomonadati</taxon>
        <taxon>Pseudomonadota</taxon>
        <taxon>Alphaproteobacteria</taxon>
        <taxon>Caulobacterales</taxon>
        <taxon>Caulobacteraceae</taxon>
        <taxon>Brevundimonas</taxon>
    </lineage>
</organism>
<protein>
    <submittedName>
        <fullName evidence="3">Uncharacterized protein</fullName>
    </submittedName>
</protein>
<dbReference type="RefSeq" id="WP_343791732.1">
    <property type="nucleotide sequence ID" value="NZ_BAAAGA010000002.1"/>
</dbReference>
<keyword evidence="1" id="KW-0812">Transmembrane</keyword>
<proteinExistence type="predicted"/>
<keyword evidence="1" id="KW-0472">Membrane</keyword>
<keyword evidence="1" id="KW-1133">Transmembrane helix</keyword>
<accession>A0ABN1GST0</accession>
<evidence type="ECO:0000313" key="4">
    <source>
        <dbReference type="Proteomes" id="UP001501352"/>
    </source>
</evidence>
<keyword evidence="4" id="KW-1185">Reference proteome</keyword>
<evidence type="ECO:0000256" key="1">
    <source>
        <dbReference type="SAM" id="Phobius"/>
    </source>
</evidence>
<gene>
    <name evidence="3" type="ORF">GCM10009422_12130</name>
</gene>
<feature type="chain" id="PRO_5047394750" evidence="2">
    <location>
        <begin position="22"/>
        <end position="75"/>
    </location>
</feature>
<dbReference type="Proteomes" id="UP001501352">
    <property type="component" value="Unassembled WGS sequence"/>
</dbReference>
<sequence length="75" mass="7220">MKKTIAAVTAGLLLVAGQAVAAGQTSAAPRIADRVGAQSGESSEFAGIPLVGILAGIGVLAAVIVVASDDDSESD</sequence>
<feature type="transmembrane region" description="Helical" evidence="1">
    <location>
        <begin position="45"/>
        <end position="67"/>
    </location>
</feature>
<evidence type="ECO:0000256" key="2">
    <source>
        <dbReference type="SAM" id="SignalP"/>
    </source>
</evidence>
<feature type="signal peptide" evidence="2">
    <location>
        <begin position="1"/>
        <end position="21"/>
    </location>
</feature>
<dbReference type="EMBL" id="BAAAGA010000002">
    <property type="protein sequence ID" value="GAA0618337.1"/>
    <property type="molecule type" value="Genomic_DNA"/>
</dbReference>
<reference evidence="3 4" key="1">
    <citation type="journal article" date="2019" name="Int. J. Syst. Evol. Microbiol.">
        <title>The Global Catalogue of Microorganisms (GCM) 10K type strain sequencing project: providing services to taxonomists for standard genome sequencing and annotation.</title>
        <authorList>
            <consortium name="The Broad Institute Genomics Platform"/>
            <consortium name="The Broad Institute Genome Sequencing Center for Infectious Disease"/>
            <person name="Wu L."/>
            <person name="Ma J."/>
        </authorList>
    </citation>
    <scope>NUCLEOTIDE SEQUENCE [LARGE SCALE GENOMIC DNA]</scope>
    <source>
        <strain evidence="3 4">JCM 12928</strain>
    </source>
</reference>
<name>A0ABN1GST0_9CAUL</name>
<keyword evidence="2" id="KW-0732">Signal</keyword>